<evidence type="ECO:0000256" key="2">
    <source>
        <dbReference type="ARBA" id="ARBA00022801"/>
    </source>
</evidence>
<evidence type="ECO:0000313" key="4">
    <source>
        <dbReference type="EMBL" id="KDA00833.1"/>
    </source>
</evidence>
<dbReference type="InterPro" id="IPR013094">
    <property type="entry name" value="AB_hydrolase_3"/>
</dbReference>
<dbReference type="Pfam" id="PF07859">
    <property type="entry name" value="Abhydrolase_3"/>
    <property type="match status" value="1"/>
</dbReference>
<dbReference type="InterPro" id="IPR029058">
    <property type="entry name" value="AB_hydrolase_fold"/>
</dbReference>
<name>A0A059G2Y2_9PROT</name>
<gene>
    <name evidence="4" type="ORF">HOC_18569</name>
</gene>
<sequence length="363" mass="39065">MALSVFAIAACASAPAPETTPPTAAKVVVKPDGTVLVPAMSVPVSDYLSPEGKAYLTDHLTAMQNPEMIKEVEEIGAPMFLKTYMDRQAELYPFSKTDTSMGGVHVYDYTPVGGVSDAQKDRVLIDLHGGGFITCWPACAELESVPLASLGGFRVVAVDYRQAPEYKFPAASEDVAKVYTELLKTYAPENIGIYGCSAGGMLTGMSMAWFQAHDLPMPGAIGIYCAGAAPPVKGFGGDANYTATAIGEGRFMAPPTEEPASDKPARSLMPYLSEADPYDPLVAPTESDEILSRFPPTQIITGTRGFEMSAAVYTHSRLVKLGVEADLHVWEGMFHGFFYNPDVPESRDAYKVMIDFFNSHLGR</sequence>
<keyword evidence="5" id="KW-1185">Reference proteome</keyword>
<dbReference type="Proteomes" id="UP000024942">
    <property type="component" value="Unassembled WGS sequence"/>
</dbReference>
<accession>A0A059G2Y2</accession>
<dbReference type="GO" id="GO:0004806">
    <property type="term" value="F:triacylglycerol lipase activity"/>
    <property type="evidence" value="ECO:0007669"/>
    <property type="project" value="TreeGrafter"/>
</dbReference>
<feature type="domain" description="Alpha/beta hydrolase fold-3" evidence="3">
    <location>
        <begin position="125"/>
        <end position="338"/>
    </location>
</feature>
<dbReference type="eggNOG" id="COG0657">
    <property type="taxonomic scope" value="Bacteria"/>
</dbReference>
<dbReference type="SUPFAM" id="SSF53474">
    <property type="entry name" value="alpha/beta-Hydrolases"/>
    <property type="match status" value="1"/>
</dbReference>
<dbReference type="InterPro" id="IPR050300">
    <property type="entry name" value="GDXG_lipolytic_enzyme"/>
</dbReference>
<dbReference type="PATRIC" id="fig|1280953.3.peg.3715"/>
<comment type="similarity">
    <text evidence="1">Belongs to the 'GDXG' lipolytic enzyme family.</text>
</comment>
<evidence type="ECO:0000256" key="1">
    <source>
        <dbReference type="ARBA" id="ARBA00010515"/>
    </source>
</evidence>
<dbReference type="Gene3D" id="3.40.50.1820">
    <property type="entry name" value="alpha/beta hydrolase"/>
    <property type="match status" value="1"/>
</dbReference>
<dbReference type="EMBL" id="ARYL01000047">
    <property type="protein sequence ID" value="KDA00833.1"/>
    <property type="molecule type" value="Genomic_DNA"/>
</dbReference>
<keyword evidence="2 4" id="KW-0378">Hydrolase</keyword>
<evidence type="ECO:0000259" key="3">
    <source>
        <dbReference type="Pfam" id="PF07859"/>
    </source>
</evidence>
<proteinExistence type="inferred from homology"/>
<dbReference type="PANTHER" id="PTHR48081">
    <property type="entry name" value="AB HYDROLASE SUPERFAMILY PROTEIN C4A8.06C"/>
    <property type="match status" value="1"/>
</dbReference>
<evidence type="ECO:0000313" key="5">
    <source>
        <dbReference type="Proteomes" id="UP000024942"/>
    </source>
</evidence>
<protein>
    <submittedName>
        <fullName evidence="4">Alpha/beta hydrolase</fullName>
    </submittedName>
</protein>
<reference evidence="4 5" key="1">
    <citation type="journal article" date="2014" name="Antonie Van Leeuwenhoek">
        <title>Hyphomonas beringensis sp. nov. and Hyphomonas chukchiensis sp. nov., isolated from surface seawater of the Bering Sea and Chukchi Sea.</title>
        <authorList>
            <person name="Li C."/>
            <person name="Lai Q."/>
            <person name="Li G."/>
            <person name="Dong C."/>
            <person name="Wang J."/>
            <person name="Liao Y."/>
            <person name="Shao Z."/>
        </authorList>
    </citation>
    <scope>NUCLEOTIDE SEQUENCE [LARGE SCALE GENOMIC DNA]</scope>
    <source>
        <strain evidence="4 5">SCH89</strain>
    </source>
</reference>
<organism evidence="4 5">
    <name type="scientific">Hyphomonas oceanitis SCH89</name>
    <dbReference type="NCBI Taxonomy" id="1280953"/>
    <lineage>
        <taxon>Bacteria</taxon>
        <taxon>Pseudomonadati</taxon>
        <taxon>Pseudomonadota</taxon>
        <taxon>Alphaproteobacteria</taxon>
        <taxon>Hyphomonadales</taxon>
        <taxon>Hyphomonadaceae</taxon>
        <taxon>Hyphomonas</taxon>
    </lineage>
</organism>
<comment type="caution">
    <text evidence="4">The sequence shown here is derived from an EMBL/GenBank/DDBJ whole genome shotgun (WGS) entry which is preliminary data.</text>
</comment>
<dbReference type="AlphaFoldDB" id="A0A059G2Y2"/>
<dbReference type="PANTHER" id="PTHR48081:SF30">
    <property type="entry name" value="ACETYL-HYDROLASE LIPR-RELATED"/>
    <property type="match status" value="1"/>
</dbReference>
<dbReference type="STRING" id="1280953.HOC_18569"/>